<dbReference type="AlphaFoldDB" id="A0A229W116"/>
<evidence type="ECO:0000259" key="3">
    <source>
        <dbReference type="Pfam" id="PF07819"/>
    </source>
</evidence>
<dbReference type="OrthoDB" id="5095936at2"/>
<evidence type="ECO:0000313" key="5">
    <source>
        <dbReference type="Proteomes" id="UP000215433"/>
    </source>
</evidence>
<sequence length="503" mass="53539">MNARVESHVYGGPGTAIHADLDQFGTVATLLNDAADHVARTGANWKTANLELGIIRAKAPLCPKLLGKIATASMGMAHTDGTGDAEADTAVHMSLNYQLVLRHADERAEEAEMLMRKAQTMADQLTDAYSLYSEADETARGLFGELLQLGTTVAPKFGFLGLLGAAAGSVIIGSIKEQSFNPVYAVTGTSSLHEGMLSALGSAIVNGANPITRLWRAGTGLVESDEVNQAAGMIAHVSTLTRNILVGNKVTVAQIHPKKGIGETTSIEDTLNNVHDMRLNGVDYGSIAIQKYRREDGTTAWMVTIPGTDGNFDSPFSWFTNVELMSADERQRKAADSARMVDEAMRQVGIQPGDPVAMVGHSQGGIVAAVMASDFTDKYNIQHIVTAGSPIANHPIKGDITVTSIEVNDELVSALDGAPNPSSPNWLTVRGTSQPMGSGTGTEVEGSGDHKSLSHDMNYMKATYQNAKGNGGTALAGHERHFRQVINGELQETTYWRGRIGRK</sequence>
<evidence type="ECO:0000313" key="4">
    <source>
        <dbReference type="EMBL" id="OXN01569.1"/>
    </source>
</evidence>
<feature type="coiled-coil region" evidence="1">
    <location>
        <begin position="101"/>
        <end position="128"/>
    </location>
</feature>
<proteinExistence type="predicted"/>
<keyword evidence="5" id="KW-1185">Reference proteome</keyword>
<dbReference type="Proteomes" id="UP000215433">
    <property type="component" value="Unassembled WGS sequence"/>
</dbReference>
<dbReference type="InterPro" id="IPR029058">
    <property type="entry name" value="AB_hydrolase_fold"/>
</dbReference>
<dbReference type="GO" id="GO:0016788">
    <property type="term" value="F:hydrolase activity, acting on ester bonds"/>
    <property type="evidence" value="ECO:0007669"/>
    <property type="project" value="InterPro"/>
</dbReference>
<evidence type="ECO:0000256" key="2">
    <source>
        <dbReference type="SAM" id="MobiDB-lite"/>
    </source>
</evidence>
<feature type="region of interest" description="Disordered" evidence="2">
    <location>
        <begin position="432"/>
        <end position="452"/>
    </location>
</feature>
<organism evidence="4 5">
    <name type="scientific">Bifidobacterium vansinderenii</name>
    <dbReference type="NCBI Taxonomy" id="1984871"/>
    <lineage>
        <taxon>Bacteria</taxon>
        <taxon>Bacillati</taxon>
        <taxon>Actinomycetota</taxon>
        <taxon>Actinomycetes</taxon>
        <taxon>Bifidobacteriales</taxon>
        <taxon>Bifidobacteriaceae</taxon>
        <taxon>Bifidobacterium</taxon>
    </lineage>
</organism>
<evidence type="ECO:0000256" key="1">
    <source>
        <dbReference type="SAM" id="Coils"/>
    </source>
</evidence>
<reference evidence="4 5" key="1">
    <citation type="submission" date="2017-05" db="EMBL/GenBank/DDBJ databases">
        <title>Bifidobacterium vansinderenii sp. nov.</title>
        <authorList>
            <person name="Lugli G.A."/>
            <person name="Duranti S."/>
            <person name="Mangifesta M."/>
        </authorList>
    </citation>
    <scope>NUCLEOTIDE SEQUENCE [LARGE SCALE GENOMIC DNA]</scope>
    <source>
        <strain evidence="4 5">Tam10B</strain>
    </source>
</reference>
<feature type="domain" description="GPI inositol-deacylase PGAP1-like alpha/beta" evidence="3">
    <location>
        <begin position="338"/>
        <end position="405"/>
    </location>
</feature>
<dbReference type="Pfam" id="PF07819">
    <property type="entry name" value="PGAP1"/>
    <property type="match status" value="1"/>
</dbReference>
<dbReference type="EMBL" id="NEWD01000003">
    <property type="protein sequence ID" value="OXN01569.1"/>
    <property type="molecule type" value="Genomic_DNA"/>
</dbReference>
<dbReference type="RefSeq" id="WP_158214084.1">
    <property type="nucleotide sequence ID" value="NZ_NEWD01000003.1"/>
</dbReference>
<dbReference type="SUPFAM" id="SSF53474">
    <property type="entry name" value="alpha/beta-Hydrolases"/>
    <property type="match status" value="1"/>
</dbReference>
<gene>
    <name evidence="4" type="ORF">Tam10B_0204</name>
</gene>
<accession>A0A229W116</accession>
<dbReference type="Gene3D" id="3.40.50.1820">
    <property type="entry name" value="alpha/beta hydrolase"/>
    <property type="match status" value="1"/>
</dbReference>
<comment type="caution">
    <text evidence="4">The sequence shown here is derived from an EMBL/GenBank/DDBJ whole genome shotgun (WGS) entry which is preliminary data.</text>
</comment>
<keyword evidence="1" id="KW-0175">Coiled coil</keyword>
<name>A0A229W116_9BIFI</name>
<protein>
    <submittedName>
        <fullName evidence="4">Esterase/lipase</fullName>
    </submittedName>
</protein>
<dbReference type="InterPro" id="IPR012908">
    <property type="entry name" value="PGAP1-ab_dom-like"/>
</dbReference>